<name>A0ABT2X8T0_9RHOB</name>
<proteinExistence type="predicted"/>
<comment type="caution">
    <text evidence="1">The sequence shown here is derived from an EMBL/GenBank/DDBJ whole genome shotgun (WGS) entry which is preliminary data.</text>
</comment>
<evidence type="ECO:0000313" key="2">
    <source>
        <dbReference type="Proteomes" id="UP001209535"/>
    </source>
</evidence>
<organism evidence="1 2">
    <name type="scientific">Albidovulum salinarum</name>
    <dbReference type="NCBI Taxonomy" id="2984153"/>
    <lineage>
        <taxon>Bacteria</taxon>
        <taxon>Pseudomonadati</taxon>
        <taxon>Pseudomonadota</taxon>
        <taxon>Alphaproteobacteria</taxon>
        <taxon>Rhodobacterales</taxon>
        <taxon>Paracoccaceae</taxon>
        <taxon>Albidovulum</taxon>
    </lineage>
</organism>
<dbReference type="InterPro" id="IPR007358">
    <property type="entry name" value="Nucleoid_associated_NdpA"/>
</dbReference>
<dbReference type="Pfam" id="PF04245">
    <property type="entry name" value="NA37"/>
    <property type="match status" value="1"/>
</dbReference>
<sequence>MLRSLRVEHVAVHEVFQRGADRRIAPPVYATKLETLSVEALDAFRLRITEALNAKSKCIEMAIRRHGPGTFQGDVEQLVGASAAEFLERSRVIPDRLTEAQTTQNIPGGMVIVFSGTTGPLSSPFVGVIKAEVQDGFRRRKDGAAIITEFVNDLFLTKATRFYKIGFMVRSDPTKPSPDGWLALVFDHKIAASDREAAALYFYETFLGCSFKADAAYETARFFNLTRDFITKSVTDRDKRHDLTDALYTFVKTDKAPTFTVHEFTDRYVPEELQDNYAKFMKGKQFPDRAVQRDTAELTSRLKRRRFKYGTDIEFSASPEAIAQGRATIGTQAVANPETGQADAVTVITILDQFVKEV</sequence>
<dbReference type="Proteomes" id="UP001209535">
    <property type="component" value="Unassembled WGS sequence"/>
</dbReference>
<dbReference type="RefSeq" id="WP_263340376.1">
    <property type="nucleotide sequence ID" value="NZ_JAOVQO010000028.1"/>
</dbReference>
<evidence type="ECO:0000313" key="1">
    <source>
        <dbReference type="EMBL" id="MCU9850362.1"/>
    </source>
</evidence>
<accession>A0ABT2X8T0</accession>
<protein>
    <submittedName>
        <fullName evidence="1">Nucleoid-associated protein</fullName>
    </submittedName>
</protein>
<gene>
    <name evidence="1" type="ORF">OEZ60_20465</name>
</gene>
<keyword evidence="2" id="KW-1185">Reference proteome</keyword>
<dbReference type="EMBL" id="JAOVQO010000028">
    <property type="protein sequence ID" value="MCU9850362.1"/>
    <property type="molecule type" value="Genomic_DNA"/>
</dbReference>
<reference evidence="1 2" key="1">
    <citation type="submission" date="2022-10" db="EMBL/GenBank/DDBJ databases">
        <title>Defluviimonas sp. nov., isolated from ocean surface sediments.</title>
        <authorList>
            <person name="He W."/>
            <person name="Wang L."/>
            <person name="Zhang D.-F."/>
        </authorList>
    </citation>
    <scope>NUCLEOTIDE SEQUENCE [LARGE SCALE GENOMIC DNA]</scope>
    <source>
        <strain evidence="1 2">WL0024</strain>
    </source>
</reference>